<dbReference type="PATRIC" id="fig|1122985.7.peg.1633"/>
<name>A0A069QHQ1_HOYLO</name>
<dbReference type="AlphaFoldDB" id="A0A069QHQ1"/>
<gene>
    <name evidence="1" type="ORF">HMPREF1991_01571</name>
</gene>
<dbReference type="RefSeq" id="WP_009235808.1">
    <property type="nucleotide sequence ID" value="NZ_KB899214.1"/>
</dbReference>
<protein>
    <recommendedName>
        <fullName evidence="3">Glutaredoxin-related protein</fullName>
    </recommendedName>
</protein>
<keyword evidence="2" id="KW-1185">Reference proteome</keyword>
<dbReference type="Gene3D" id="3.40.30.10">
    <property type="entry name" value="Glutaredoxin"/>
    <property type="match status" value="1"/>
</dbReference>
<sequence>MTKVFVMATCPDCTQVKAQLAGNPAYELIDIGEHVRNLKQFLALRDNNPAFAEAKKHGSVGIPCFLLEDGSVQFSLDNITIEDAPEGAACSIDGKGC</sequence>
<dbReference type="HOGENOM" id="CLU_159829_2_0_10"/>
<evidence type="ECO:0008006" key="3">
    <source>
        <dbReference type="Google" id="ProtNLM"/>
    </source>
</evidence>
<proteinExistence type="predicted"/>
<comment type="caution">
    <text evidence="1">The sequence shown here is derived from an EMBL/GenBank/DDBJ whole genome shotgun (WGS) entry which is preliminary data.</text>
</comment>
<dbReference type="EMBL" id="JNGW01000066">
    <property type="protein sequence ID" value="KDR52388.1"/>
    <property type="molecule type" value="Genomic_DNA"/>
</dbReference>
<reference evidence="1 2" key="1">
    <citation type="submission" date="2013-08" db="EMBL/GenBank/DDBJ databases">
        <authorList>
            <person name="Weinstock G."/>
            <person name="Sodergren E."/>
            <person name="Wylie T."/>
            <person name="Fulton L."/>
            <person name="Fulton R."/>
            <person name="Fronick C."/>
            <person name="O'Laughlin M."/>
            <person name="Godfrey J."/>
            <person name="Miner T."/>
            <person name="Herter B."/>
            <person name="Appelbaum E."/>
            <person name="Cordes M."/>
            <person name="Lek S."/>
            <person name="Wollam A."/>
            <person name="Pepin K.H."/>
            <person name="Palsikar V.B."/>
            <person name="Mitreva M."/>
            <person name="Wilson R.K."/>
        </authorList>
    </citation>
    <scope>NUCLEOTIDE SEQUENCE [LARGE SCALE GENOMIC DNA]</scope>
    <source>
        <strain evidence="1 2">ATCC 15930</strain>
    </source>
</reference>
<evidence type="ECO:0000313" key="2">
    <source>
        <dbReference type="Proteomes" id="UP000027442"/>
    </source>
</evidence>
<evidence type="ECO:0000313" key="1">
    <source>
        <dbReference type="EMBL" id="KDR52388.1"/>
    </source>
</evidence>
<dbReference type="Proteomes" id="UP000027442">
    <property type="component" value="Unassembled WGS sequence"/>
</dbReference>
<dbReference type="eggNOG" id="COG4545">
    <property type="taxonomic scope" value="Bacteria"/>
</dbReference>
<organism evidence="1 2">
    <name type="scientific">Hoylesella loescheii DSM 19665 = JCM 12249 = ATCC 15930</name>
    <dbReference type="NCBI Taxonomy" id="1122985"/>
    <lineage>
        <taxon>Bacteria</taxon>
        <taxon>Pseudomonadati</taxon>
        <taxon>Bacteroidota</taxon>
        <taxon>Bacteroidia</taxon>
        <taxon>Bacteroidales</taxon>
        <taxon>Prevotellaceae</taxon>
        <taxon>Hoylesella</taxon>
    </lineage>
</organism>
<accession>A0A069QHQ1</accession>